<dbReference type="InterPro" id="IPR052767">
    <property type="entry name" value="Bact_com_dev_regulator"/>
</dbReference>
<dbReference type="PIRSF" id="PIRSF021287">
    <property type="entry name" value="Biofilm_formation_YmcA"/>
    <property type="match status" value="1"/>
</dbReference>
<keyword evidence="1" id="KW-0175">Coiled coil</keyword>
<dbReference type="STRING" id="1283.ShL2_01549"/>
<evidence type="ECO:0000313" key="4">
    <source>
        <dbReference type="Proteomes" id="UP000238153"/>
    </source>
</evidence>
<evidence type="ECO:0000313" key="5">
    <source>
        <dbReference type="Proteomes" id="UP001269271"/>
    </source>
</evidence>
<name>A0A2A1KAJ1_STAHA</name>
<dbReference type="InterPro" id="IPR016783">
    <property type="entry name" value="Biofilm_formation_YmcA"/>
</dbReference>
<reference evidence="3 4" key="1">
    <citation type="submission" date="2017-11" db="EMBL/GenBank/DDBJ databases">
        <authorList>
            <person name="Founou R.C."/>
            <person name="Founou L."/>
            <person name="Allam M."/>
            <person name="Ismail A."/>
            <person name="Essack S.Y."/>
        </authorList>
    </citation>
    <scope>NUCLEOTIDE SEQUENCE [LARGE SCALE GENOMIC DNA]</scope>
    <source>
        <strain evidence="3 4">G811N2B1</strain>
    </source>
</reference>
<organism evidence="3 4">
    <name type="scientific">Staphylococcus haemolyticus</name>
    <dbReference type="NCBI Taxonomy" id="1283"/>
    <lineage>
        <taxon>Bacteria</taxon>
        <taxon>Bacillati</taxon>
        <taxon>Bacillota</taxon>
        <taxon>Bacilli</taxon>
        <taxon>Bacillales</taxon>
        <taxon>Staphylococcaceae</taxon>
        <taxon>Staphylococcus</taxon>
    </lineage>
</organism>
<proteinExistence type="predicted"/>
<dbReference type="Proteomes" id="UP001269271">
    <property type="component" value="Unassembled WGS sequence"/>
</dbReference>
<accession>A0A2A1KAJ1</accession>
<gene>
    <name evidence="3" type="ORF">CV019_15625</name>
    <name evidence="2" type="ORF">RO950_09975</name>
</gene>
<dbReference type="EMBL" id="PGWX01000679">
    <property type="protein sequence ID" value="PPJ68342.1"/>
    <property type="molecule type" value="Genomic_DNA"/>
</dbReference>
<dbReference type="GeneID" id="93780998"/>
<dbReference type="InterPro" id="IPR010368">
    <property type="entry name" value="Com_YlbF"/>
</dbReference>
<dbReference type="EMBL" id="JAVSOO010000028">
    <property type="protein sequence ID" value="MDT4287307.1"/>
    <property type="molecule type" value="Genomic_DNA"/>
</dbReference>
<keyword evidence="5" id="KW-1185">Reference proteome</keyword>
<dbReference type="SUPFAM" id="SSF158622">
    <property type="entry name" value="YheA/YmcA-like"/>
    <property type="match status" value="1"/>
</dbReference>
<dbReference type="InterPro" id="IPR023378">
    <property type="entry name" value="YheA/YmcA-like_dom_sf"/>
</dbReference>
<dbReference type="PANTHER" id="PTHR38448:SF1">
    <property type="entry name" value="YLBF FAMILY REGULATOR"/>
    <property type="match status" value="1"/>
</dbReference>
<evidence type="ECO:0000313" key="2">
    <source>
        <dbReference type="EMBL" id="MDT4287307.1"/>
    </source>
</evidence>
<reference evidence="2 5" key="2">
    <citation type="submission" date="2023-08" db="EMBL/GenBank/DDBJ databases">
        <title>Genomic surveillance of Staphylococcus haemolyticus neonatal outbreak in southern France.</title>
        <authorList>
            <person name="Magnan C."/>
            <person name="Morsli M."/>
            <person name="Thiery B."/>
            <person name="Salipante F."/>
            <person name="Attar J."/>
            <person name="Massimo D.M."/>
            <person name="Ory J."/>
            <person name="Pantel A."/>
            <person name="Lavigne J.-P."/>
        </authorList>
    </citation>
    <scope>NUCLEOTIDE SEQUENCE [LARGE SCALE GENOMIC DNA]</scope>
    <source>
        <strain evidence="2 5">NSH026</strain>
    </source>
</reference>
<dbReference type="Gene3D" id="1.20.1500.10">
    <property type="entry name" value="YheA/YmcA-like"/>
    <property type="match status" value="1"/>
</dbReference>
<dbReference type="Proteomes" id="UP000238153">
    <property type="component" value="Unassembled WGS sequence"/>
</dbReference>
<evidence type="ECO:0000256" key="1">
    <source>
        <dbReference type="SAM" id="Coils"/>
    </source>
</evidence>
<evidence type="ECO:0000313" key="3">
    <source>
        <dbReference type="EMBL" id="PPJ68342.1"/>
    </source>
</evidence>
<sequence length="121" mass="14500">MYSKDDILKQADQLTSKIQDLDLIKSYQNIEKQIHENRNIESKMNRLKKQQKQSVNFQNYGKQHAYQQSEDEIEALEDEINELPIVEEFRSAQYEANDLLQLMISTMEDRLNEHNEEEHKD</sequence>
<feature type="coiled-coil region" evidence="1">
    <location>
        <begin position="30"/>
        <end position="117"/>
    </location>
</feature>
<dbReference type="AlphaFoldDB" id="A0A2A1KAJ1"/>
<dbReference type="RefSeq" id="WP_011275905.1">
    <property type="nucleotide sequence ID" value="NZ_BKAY01000002.1"/>
</dbReference>
<dbReference type="KEGG" id="shh:ShL2_01549"/>
<comment type="caution">
    <text evidence="3">The sequence shown here is derived from an EMBL/GenBank/DDBJ whole genome shotgun (WGS) entry which is preliminary data.</text>
</comment>
<dbReference type="PANTHER" id="PTHR38448">
    <property type="entry name" value="REGULATORY PROTEIN YLBF-RELATED"/>
    <property type="match status" value="1"/>
</dbReference>
<dbReference type="Pfam" id="PF06133">
    <property type="entry name" value="Com_YlbF"/>
    <property type="match status" value="1"/>
</dbReference>
<dbReference type="OMA" id="FAHYDKP"/>
<protein>
    <submittedName>
        <fullName evidence="2">YlbF family regulator</fullName>
    </submittedName>
</protein>